<keyword evidence="8" id="KW-1185">Reference proteome</keyword>
<evidence type="ECO:0000313" key="8">
    <source>
        <dbReference type="Proteomes" id="UP000015104"/>
    </source>
</evidence>
<dbReference type="InterPro" id="IPR000010">
    <property type="entry name" value="Cystatin_dom"/>
</dbReference>
<dbReference type="Pfam" id="PF00031">
    <property type="entry name" value="Cystatin"/>
    <property type="match status" value="1"/>
</dbReference>
<dbReference type="PANTHER" id="PTHR46186">
    <property type="entry name" value="CYSTATIN"/>
    <property type="match status" value="1"/>
</dbReference>
<keyword evidence="2" id="KW-0646">Protease inhibitor</keyword>
<keyword evidence="5" id="KW-0732">Signal</keyword>
<keyword evidence="3" id="KW-0789">Thiol protease inhibitor</keyword>
<keyword evidence="4" id="KW-1015">Disulfide bond</keyword>
<dbReference type="PROSITE" id="PS00287">
    <property type="entry name" value="CYSTATIN"/>
    <property type="match status" value="1"/>
</dbReference>
<evidence type="ECO:0000256" key="2">
    <source>
        <dbReference type="ARBA" id="ARBA00022690"/>
    </source>
</evidence>
<dbReference type="GO" id="GO:0031982">
    <property type="term" value="C:vesicle"/>
    <property type="evidence" value="ECO:0007669"/>
    <property type="project" value="TreeGrafter"/>
</dbReference>
<evidence type="ECO:0000256" key="3">
    <source>
        <dbReference type="ARBA" id="ARBA00022704"/>
    </source>
</evidence>
<dbReference type="STRING" id="32264.T1KIY4"/>
<dbReference type="GO" id="GO:0004869">
    <property type="term" value="F:cysteine-type endopeptidase inhibitor activity"/>
    <property type="evidence" value="ECO:0007669"/>
    <property type="project" value="UniProtKB-KW"/>
</dbReference>
<protein>
    <recommendedName>
        <fullName evidence="6">Cystatin domain-containing protein</fullName>
    </recommendedName>
</protein>
<sequence>MIIVLRNLIFLFSFICLGSSQSIPKHGHRLVGGWMPKDIDYEPAKDNAKYAAKLINDQSNDMYFQNLIHIHDVKSQVVGGVKYNITFDMSKTICRKNEIDSDKPEQCVPDRNATIKRCYAVVYERPWESKRQLLDHKCNNHLSYSEYFNDTNIAREQEYQQNRKMNLLIEHFT</sequence>
<feature type="domain" description="Cystatin" evidence="6">
    <location>
        <begin position="29"/>
        <end position="139"/>
    </location>
</feature>
<reference evidence="7" key="2">
    <citation type="submission" date="2015-06" db="UniProtKB">
        <authorList>
            <consortium name="EnsemblMetazoa"/>
        </authorList>
    </citation>
    <scope>IDENTIFICATION</scope>
</reference>
<dbReference type="AlphaFoldDB" id="T1KIY4"/>
<organism evidence="7 8">
    <name type="scientific">Tetranychus urticae</name>
    <name type="common">Two-spotted spider mite</name>
    <dbReference type="NCBI Taxonomy" id="32264"/>
    <lineage>
        <taxon>Eukaryota</taxon>
        <taxon>Metazoa</taxon>
        <taxon>Ecdysozoa</taxon>
        <taxon>Arthropoda</taxon>
        <taxon>Chelicerata</taxon>
        <taxon>Arachnida</taxon>
        <taxon>Acari</taxon>
        <taxon>Acariformes</taxon>
        <taxon>Trombidiformes</taxon>
        <taxon>Prostigmata</taxon>
        <taxon>Eleutherengona</taxon>
        <taxon>Raphignathae</taxon>
        <taxon>Tetranychoidea</taxon>
        <taxon>Tetranychidae</taxon>
        <taxon>Tetranychus</taxon>
    </lineage>
</organism>
<dbReference type="CDD" id="cd00042">
    <property type="entry name" value="CY"/>
    <property type="match status" value="1"/>
</dbReference>
<evidence type="ECO:0000313" key="7">
    <source>
        <dbReference type="EnsemblMetazoa" id="tetur12g03040.1"/>
    </source>
</evidence>
<proteinExistence type="inferred from homology"/>
<evidence type="ECO:0000259" key="6">
    <source>
        <dbReference type="SMART" id="SM00043"/>
    </source>
</evidence>
<comment type="similarity">
    <text evidence="1">Belongs to the cystatin family.</text>
</comment>
<accession>T1KIY4</accession>
<dbReference type="FunFam" id="3.10.450.10:FF:000004">
    <property type="entry name" value="Cystatin C"/>
    <property type="match status" value="1"/>
</dbReference>
<dbReference type="EMBL" id="CAEY01000115">
    <property type="status" value="NOT_ANNOTATED_CDS"/>
    <property type="molecule type" value="Genomic_DNA"/>
</dbReference>
<feature type="chain" id="PRO_5018534341" description="Cystatin domain-containing protein" evidence="5">
    <location>
        <begin position="21"/>
        <end position="173"/>
    </location>
</feature>
<evidence type="ECO:0000256" key="1">
    <source>
        <dbReference type="ARBA" id="ARBA00009403"/>
    </source>
</evidence>
<evidence type="ECO:0000256" key="4">
    <source>
        <dbReference type="ARBA" id="ARBA00023157"/>
    </source>
</evidence>
<feature type="signal peptide" evidence="5">
    <location>
        <begin position="1"/>
        <end position="20"/>
    </location>
</feature>
<dbReference type="eggNOG" id="ENOG502T6MR">
    <property type="taxonomic scope" value="Eukaryota"/>
</dbReference>
<dbReference type="EnsemblMetazoa" id="tetur12g03040.1">
    <property type="protein sequence ID" value="tetur12g03040.1"/>
    <property type="gene ID" value="tetur12g03040"/>
</dbReference>
<dbReference type="SUPFAM" id="SSF54403">
    <property type="entry name" value="Cystatin/monellin"/>
    <property type="match status" value="1"/>
</dbReference>
<name>T1KIY4_TETUR</name>
<dbReference type="PANTHER" id="PTHR46186:SF2">
    <property type="entry name" value="CYSTATIN"/>
    <property type="match status" value="1"/>
</dbReference>
<dbReference type="Gene3D" id="3.10.450.10">
    <property type="match status" value="1"/>
</dbReference>
<dbReference type="GO" id="GO:0005615">
    <property type="term" value="C:extracellular space"/>
    <property type="evidence" value="ECO:0007669"/>
    <property type="project" value="TreeGrafter"/>
</dbReference>
<dbReference type="InterPro" id="IPR018073">
    <property type="entry name" value="Prot_inh_cystat_CS"/>
</dbReference>
<dbReference type="Proteomes" id="UP000015104">
    <property type="component" value="Unassembled WGS sequence"/>
</dbReference>
<dbReference type="GO" id="GO:0005737">
    <property type="term" value="C:cytoplasm"/>
    <property type="evidence" value="ECO:0007669"/>
    <property type="project" value="TreeGrafter"/>
</dbReference>
<dbReference type="InterPro" id="IPR046350">
    <property type="entry name" value="Cystatin_sf"/>
</dbReference>
<reference evidence="8" key="1">
    <citation type="submission" date="2011-08" db="EMBL/GenBank/DDBJ databases">
        <authorList>
            <person name="Rombauts S."/>
        </authorList>
    </citation>
    <scope>NUCLEOTIDE SEQUENCE</scope>
    <source>
        <strain evidence="8">London</strain>
    </source>
</reference>
<evidence type="ECO:0000256" key="5">
    <source>
        <dbReference type="SAM" id="SignalP"/>
    </source>
</evidence>
<dbReference type="SMART" id="SM00043">
    <property type="entry name" value="CY"/>
    <property type="match status" value="1"/>
</dbReference>
<dbReference type="HOGENOM" id="CLU_1549614_0_0_1"/>